<evidence type="ECO:0000313" key="1">
    <source>
        <dbReference type="EMBL" id="RKT72420.1"/>
    </source>
</evidence>
<protein>
    <submittedName>
        <fullName evidence="1">Uncharacterized protein</fullName>
    </submittedName>
</protein>
<dbReference type="Gene3D" id="1.25.40.10">
    <property type="entry name" value="Tetratricopeptide repeat domain"/>
    <property type="match status" value="1"/>
</dbReference>
<reference evidence="1 2" key="1">
    <citation type="submission" date="2018-10" db="EMBL/GenBank/DDBJ databases">
        <title>Sequencing the genomes of 1000 actinobacteria strains.</title>
        <authorList>
            <person name="Klenk H.-P."/>
        </authorList>
    </citation>
    <scope>NUCLEOTIDE SEQUENCE [LARGE SCALE GENOMIC DNA]</scope>
    <source>
        <strain evidence="1 2">DSM 43911</strain>
    </source>
</reference>
<dbReference type="OrthoDB" id="3964962at2"/>
<organism evidence="1 2">
    <name type="scientific">Saccharothrix variisporea</name>
    <dbReference type="NCBI Taxonomy" id="543527"/>
    <lineage>
        <taxon>Bacteria</taxon>
        <taxon>Bacillati</taxon>
        <taxon>Actinomycetota</taxon>
        <taxon>Actinomycetes</taxon>
        <taxon>Pseudonocardiales</taxon>
        <taxon>Pseudonocardiaceae</taxon>
        <taxon>Saccharothrix</taxon>
    </lineage>
</organism>
<evidence type="ECO:0000313" key="2">
    <source>
        <dbReference type="Proteomes" id="UP000272729"/>
    </source>
</evidence>
<dbReference type="Proteomes" id="UP000272729">
    <property type="component" value="Unassembled WGS sequence"/>
</dbReference>
<dbReference type="EMBL" id="RBXR01000001">
    <property type="protein sequence ID" value="RKT72420.1"/>
    <property type="molecule type" value="Genomic_DNA"/>
</dbReference>
<name>A0A495XDT3_9PSEU</name>
<dbReference type="RefSeq" id="WP_121225440.1">
    <property type="nucleotide sequence ID" value="NZ_JBIUBA010000053.1"/>
</dbReference>
<dbReference type="InterPro" id="IPR011990">
    <property type="entry name" value="TPR-like_helical_dom_sf"/>
</dbReference>
<sequence>MTDPVRNEVSGPATTVVQAGTITGDVYVGSSGRPAPTARVIAAWHPFDLDVHPAITVGAGRLPDLPPYVRRAHDDELDALLGGLAGPVMAVLTGESSTGKTRALYEAVLRHFPDWPVVYPRTAEDLLAVLRAGVGPRTVLWLNETQNHLTEEAASGLRGLLEGPGPVVVLGTLWPEYWARFVAEPSHVRNLLQHRVSRVRVAAAFSPDLVAAARTSDDPRLRRAVAASADGKVIQTMSGGPALVECYEQPDTADDRYATAIVTAALDARRLGHRSLLTSAFLADAAPGYLADEDRVGAPEDWFERGLAVAAQDRTGIAALLPKRLSPGVGPADGYETHDYLDQHTRTTRRWALTPISLWDALVTHTTDPEDQFRLSRAAFHRLRYHHGEALYRSAATRKQPDSKLWQLLVDHRLVDLEPRIRHRVVDEGLPDDITPLKGVMGRRRLATRLADAGRWAEALDVVRGTSEPWVERWIADRLAAAGNTAVLRRLAATGSFEAVMRLAERELAAGRVEEGLAEVDRLRGLDLVPSQELLVLLVEAGEERRARQLAPATDAGVEVLARALGECGRRAEAIELVRDRIASDESDFGGRQVSRLPLVLADLLADDGRWGEAVELCRASENWPSEWVAKRLAGAGNVAKLRAMADLGLEPAQKELAALLVERGQVEELEDRTRRGDEHAAKQLVALGRTDLYDLVSDRSRSGSR</sequence>
<accession>A0A495XDT3</accession>
<dbReference type="AlphaFoldDB" id="A0A495XDT3"/>
<proteinExistence type="predicted"/>
<keyword evidence="2" id="KW-1185">Reference proteome</keyword>
<comment type="caution">
    <text evidence="1">The sequence shown here is derived from an EMBL/GenBank/DDBJ whole genome shotgun (WGS) entry which is preliminary data.</text>
</comment>
<gene>
    <name evidence="1" type="ORF">DFJ66_5731</name>
</gene>